<reference evidence="2" key="1">
    <citation type="journal article" date="2018" name="BMC Genomics">
        <title>Genomic insights into host adaptation between the wheat stripe rust pathogen (Puccinia striiformis f. sp. tritici) and the barley stripe rust pathogen (Puccinia striiformis f. sp. hordei).</title>
        <authorList>
            <person name="Xia C."/>
            <person name="Wang M."/>
            <person name="Yin C."/>
            <person name="Cornejo O.E."/>
            <person name="Hulbert S.H."/>
            <person name="Chen X."/>
        </authorList>
    </citation>
    <scope>NUCLEOTIDE SEQUENCE [LARGE SCALE GENOMIC DNA]</scope>
    <source>
        <strain evidence="2">93-210</strain>
    </source>
</reference>
<organism evidence="1 2">
    <name type="scientific">Puccinia striiformis f. sp. tritici</name>
    <dbReference type="NCBI Taxonomy" id="168172"/>
    <lineage>
        <taxon>Eukaryota</taxon>
        <taxon>Fungi</taxon>
        <taxon>Dikarya</taxon>
        <taxon>Basidiomycota</taxon>
        <taxon>Pucciniomycotina</taxon>
        <taxon>Pucciniomycetes</taxon>
        <taxon>Pucciniales</taxon>
        <taxon>Pucciniaceae</taxon>
        <taxon>Puccinia</taxon>
    </lineage>
</organism>
<dbReference type="EMBL" id="CM045881">
    <property type="protein sequence ID" value="KAI7936912.1"/>
    <property type="molecule type" value="Genomic_DNA"/>
</dbReference>
<name>A0ACC0DQU8_9BASI</name>
<accession>A0ACC0DQU8</accession>
<evidence type="ECO:0000313" key="1">
    <source>
        <dbReference type="EMBL" id="KAI7936912.1"/>
    </source>
</evidence>
<reference evidence="1 2" key="3">
    <citation type="journal article" date="2022" name="Microbiol. Spectr.">
        <title>Folding features and dynamics of 3D genome architecture in plant fungal pathogens.</title>
        <authorList>
            <person name="Xia C."/>
        </authorList>
    </citation>
    <scope>NUCLEOTIDE SEQUENCE [LARGE SCALE GENOMIC DNA]</scope>
    <source>
        <strain evidence="1 2">93-210</strain>
    </source>
</reference>
<proteinExistence type="predicted"/>
<keyword evidence="2" id="KW-1185">Reference proteome</keyword>
<reference evidence="2" key="2">
    <citation type="journal article" date="2018" name="Mol. Plant Microbe Interact.">
        <title>Genome sequence resources for the wheat stripe rust pathogen (Puccinia striiformis f. sp. tritici) and the barley stripe rust pathogen (Puccinia striiformis f. sp. hordei).</title>
        <authorList>
            <person name="Xia C."/>
            <person name="Wang M."/>
            <person name="Yin C."/>
            <person name="Cornejo O.E."/>
            <person name="Hulbert S.H."/>
            <person name="Chen X."/>
        </authorList>
    </citation>
    <scope>NUCLEOTIDE SEQUENCE [LARGE SCALE GENOMIC DNA]</scope>
    <source>
        <strain evidence="2">93-210</strain>
    </source>
</reference>
<sequence length="218" mass="24673">MEKPHQLDHPPCLQCSHSKPNQVQSRLSLLSIGSYWQKSSPSAMTYSDSGLRDTLAFRLPSHKFDNSSLTNDPGVWGHEYVCHLPAEIGEAYQAVQSNHKGEADVIDLLERESINDIVPFVAEHDYSRVCNYMLSRVKFLVPPDDTNFLGACREIYRSHSRFPESIMINIKMSDKAGVKVDFESASNPNMKLQLAHLLVRHQLPYLSADLTEDEDLTD</sequence>
<dbReference type="Proteomes" id="UP001060170">
    <property type="component" value="Chromosome 17"/>
</dbReference>
<gene>
    <name evidence="1" type="ORF">MJO28_015811</name>
</gene>
<evidence type="ECO:0000313" key="2">
    <source>
        <dbReference type="Proteomes" id="UP001060170"/>
    </source>
</evidence>
<protein>
    <submittedName>
        <fullName evidence="1">Uncharacterized protein</fullName>
    </submittedName>
</protein>
<comment type="caution">
    <text evidence="1">The sequence shown here is derived from an EMBL/GenBank/DDBJ whole genome shotgun (WGS) entry which is preliminary data.</text>
</comment>